<evidence type="ECO:0000259" key="4">
    <source>
        <dbReference type="PROSITE" id="PS50949"/>
    </source>
</evidence>
<reference evidence="5 6" key="1">
    <citation type="submission" date="2019-08" db="EMBL/GenBank/DDBJ databases">
        <title>In-depth cultivation of the pig gut microbiome towards novel bacterial diversity and tailored functional studies.</title>
        <authorList>
            <person name="Wylensek D."/>
            <person name="Hitch T.C.A."/>
            <person name="Clavel T."/>
        </authorList>
    </citation>
    <scope>NUCLEOTIDE SEQUENCE [LARGE SCALE GENOMIC DNA]</scope>
    <source>
        <strain evidence="5 6">Oil+RF-744-WCA-WT-13</strain>
    </source>
</reference>
<dbReference type="Pfam" id="PF00392">
    <property type="entry name" value="GntR"/>
    <property type="match status" value="1"/>
</dbReference>
<dbReference type="SMART" id="SM00345">
    <property type="entry name" value="HTH_GNTR"/>
    <property type="match status" value="1"/>
</dbReference>
<dbReference type="EMBL" id="VUMV01000005">
    <property type="protein sequence ID" value="MST82228.1"/>
    <property type="molecule type" value="Genomic_DNA"/>
</dbReference>
<dbReference type="SUPFAM" id="SSF46785">
    <property type="entry name" value="Winged helix' DNA-binding domain"/>
    <property type="match status" value="1"/>
</dbReference>
<sequence length="116" mass="13250">MKFDTSLPIYRQVVTAIKKDIVSGKIHPGDKLPSGRDLAVQYTINPNTSAKVYQELEQEGICYTKRGLGTFVKEDPEMVTQIKSEMAEELVAYFLKNMEELGYTREEICSLIRKEN</sequence>
<protein>
    <submittedName>
        <fullName evidence="5">GntR family transcriptional regulator</fullName>
    </submittedName>
</protein>
<dbReference type="PANTHER" id="PTHR38445:SF6">
    <property type="entry name" value="GNTR-FAMILY TRANSCRIPTIONAL REGULATOR"/>
    <property type="match status" value="1"/>
</dbReference>
<evidence type="ECO:0000256" key="2">
    <source>
        <dbReference type="ARBA" id="ARBA00023125"/>
    </source>
</evidence>
<dbReference type="GO" id="GO:0003700">
    <property type="term" value="F:DNA-binding transcription factor activity"/>
    <property type="evidence" value="ECO:0007669"/>
    <property type="project" value="InterPro"/>
</dbReference>
<evidence type="ECO:0000256" key="1">
    <source>
        <dbReference type="ARBA" id="ARBA00023015"/>
    </source>
</evidence>
<dbReference type="PROSITE" id="PS50949">
    <property type="entry name" value="HTH_GNTR"/>
    <property type="match status" value="1"/>
</dbReference>
<dbReference type="InterPro" id="IPR036388">
    <property type="entry name" value="WH-like_DNA-bd_sf"/>
</dbReference>
<feature type="domain" description="HTH gntR-type" evidence="4">
    <location>
        <begin position="7"/>
        <end position="75"/>
    </location>
</feature>
<comment type="caution">
    <text evidence="5">The sequence shown here is derived from an EMBL/GenBank/DDBJ whole genome shotgun (WGS) entry which is preliminary data.</text>
</comment>
<accession>A0A7X2P9I4</accession>
<keyword evidence="1" id="KW-0805">Transcription regulation</keyword>
<keyword evidence="2" id="KW-0238">DNA-binding</keyword>
<name>A0A7X2P9I4_9FIRM</name>
<dbReference type="PANTHER" id="PTHR38445">
    <property type="entry name" value="HTH-TYPE TRANSCRIPTIONAL REPRESSOR YTRA"/>
    <property type="match status" value="1"/>
</dbReference>
<keyword evidence="3" id="KW-0804">Transcription</keyword>
<organism evidence="5 6">
    <name type="scientific">Bilifractor porci</name>
    <dbReference type="NCBI Taxonomy" id="2606636"/>
    <lineage>
        <taxon>Bacteria</taxon>
        <taxon>Bacillati</taxon>
        <taxon>Bacillota</taxon>
        <taxon>Clostridia</taxon>
        <taxon>Lachnospirales</taxon>
        <taxon>Lachnospiraceae</taxon>
        <taxon>Bilifractor</taxon>
    </lineage>
</organism>
<evidence type="ECO:0000313" key="5">
    <source>
        <dbReference type="EMBL" id="MST82228.1"/>
    </source>
</evidence>
<dbReference type="CDD" id="cd07377">
    <property type="entry name" value="WHTH_GntR"/>
    <property type="match status" value="1"/>
</dbReference>
<dbReference type="Gene3D" id="1.10.10.10">
    <property type="entry name" value="Winged helix-like DNA-binding domain superfamily/Winged helix DNA-binding domain"/>
    <property type="match status" value="1"/>
</dbReference>
<keyword evidence="6" id="KW-1185">Reference proteome</keyword>
<evidence type="ECO:0000256" key="3">
    <source>
        <dbReference type="ARBA" id="ARBA00023163"/>
    </source>
</evidence>
<evidence type="ECO:0000313" key="6">
    <source>
        <dbReference type="Proteomes" id="UP000466864"/>
    </source>
</evidence>
<dbReference type="Proteomes" id="UP000466864">
    <property type="component" value="Unassembled WGS sequence"/>
</dbReference>
<dbReference type="AlphaFoldDB" id="A0A7X2P9I4"/>
<dbReference type="GO" id="GO:0003677">
    <property type="term" value="F:DNA binding"/>
    <property type="evidence" value="ECO:0007669"/>
    <property type="project" value="UniProtKB-KW"/>
</dbReference>
<proteinExistence type="predicted"/>
<dbReference type="InterPro" id="IPR036390">
    <property type="entry name" value="WH_DNA-bd_sf"/>
</dbReference>
<dbReference type="RefSeq" id="WP_154458143.1">
    <property type="nucleotide sequence ID" value="NZ_VUMV01000005.1"/>
</dbReference>
<dbReference type="InterPro" id="IPR000524">
    <property type="entry name" value="Tscrpt_reg_HTH_GntR"/>
</dbReference>
<gene>
    <name evidence="5" type="ORF">FYJ60_07855</name>
</gene>